<dbReference type="PANTHER" id="PTHR38221:SF1">
    <property type="entry name" value="OVULE PROTEIN"/>
    <property type="match status" value="1"/>
</dbReference>
<reference evidence="2 3" key="1">
    <citation type="submission" date="2024-04" db="EMBL/GenBank/DDBJ databases">
        <title>The reference genome of an endangered Asteraceae, Deinandra increscens subsp. villosa, native to the Central Coast of California.</title>
        <authorList>
            <person name="Guilliams M."/>
            <person name="Hasenstab-Lehman K."/>
            <person name="Meyer R."/>
            <person name="Mcevoy S."/>
        </authorList>
    </citation>
    <scope>NUCLEOTIDE SEQUENCE [LARGE SCALE GENOMIC DNA]</scope>
    <source>
        <tissue evidence="2">Leaf</tissue>
    </source>
</reference>
<feature type="region of interest" description="Disordered" evidence="1">
    <location>
        <begin position="121"/>
        <end position="208"/>
    </location>
</feature>
<sequence>MENSDGDGYRSLIASECRQSASQEEKLRSCPFAYESAEALSVPGSSDEYHTPPEHHYSCSQISSSEGQVPGGFDEEVVSSRRDYEEDPMLLLVDDGESQGQQQRRIEVGLTNDAHQVFVEKPKRAQEEKRKLPFSMTTRQNQNSSSSSGSKHMPFTSTLDRVLKMVGEESKSSSNSNDADFLETAKMRGLTLPRPRWWPPQGFKDNKP</sequence>
<feature type="compositionally biased region" description="Polar residues" evidence="1">
    <location>
        <begin position="58"/>
        <end position="67"/>
    </location>
</feature>
<dbReference type="EMBL" id="JBCNJP010000015">
    <property type="protein sequence ID" value="KAK9066145.1"/>
    <property type="molecule type" value="Genomic_DNA"/>
</dbReference>
<dbReference type="Proteomes" id="UP001408789">
    <property type="component" value="Unassembled WGS sequence"/>
</dbReference>
<feature type="compositionally biased region" description="Basic and acidic residues" evidence="1">
    <location>
        <begin position="121"/>
        <end position="131"/>
    </location>
</feature>
<keyword evidence="3" id="KW-1185">Reference proteome</keyword>
<accession>A0AAP0D012</accession>
<gene>
    <name evidence="2" type="ORF">SSX86_013466</name>
</gene>
<proteinExistence type="predicted"/>
<protein>
    <submittedName>
        <fullName evidence="2">Uncharacterized protein</fullName>
    </submittedName>
</protein>
<organism evidence="2 3">
    <name type="scientific">Deinandra increscens subsp. villosa</name>
    <dbReference type="NCBI Taxonomy" id="3103831"/>
    <lineage>
        <taxon>Eukaryota</taxon>
        <taxon>Viridiplantae</taxon>
        <taxon>Streptophyta</taxon>
        <taxon>Embryophyta</taxon>
        <taxon>Tracheophyta</taxon>
        <taxon>Spermatophyta</taxon>
        <taxon>Magnoliopsida</taxon>
        <taxon>eudicotyledons</taxon>
        <taxon>Gunneridae</taxon>
        <taxon>Pentapetalae</taxon>
        <taxon>asterids</taxon>
        <taxon>campanulids</taxon>
        <taxon>Asterales</taxon>
        <taxon>Asteraceae</taxon>
        <taxon>Asteroideae</taxon>
        <taxon>Heliantheae alliance</taxon>
        <taxon>Madieae</taxon>
        <taxon>Madiinae</taxon>
        <taxon>Deinandra</taxon>
    </lineage>
</organism>
<evidence type="ECO:0000313" key="2">
    <source>
        <dbReference type="EMBL" id="KAK9066145.1"/>
    </source>
</evidence>
<feature type="compositionally biased region" description="Basic and acidic residues" evidence="1">
    <location>
        <begin position="47"/>
        <end position="57"/>
    </location>
</feature>
<comment type="caution">
    <text evidence="2">The sequence shown here is derived from an EMBL/GenBank/DDBJ whole genome shotgun (WGS) entry which is preliminary data.</text>
</comment>
<name>A0AAP0D012_9ASTR</name>
<evidence type="ECO:0000256" key="1">
    <source>
        <dbReference type="SAM" id="MobiDB-lite"/>
    </source>
</evidence>
<evidence type="ECO:0000313" key="3">
    <source>
        <dbReference type="Proteomes" id="UP001408789"/>
    </source>
</evidence>
<feature type="region of interest" description="Disordered" evidence="1">
    <location>
        <begin position="43"/>
        <end position="84"/>
    </location>
</feature>
<dbReference type="AlphaFoldDB" id="A0AAP0D012"/>
<feature type="compositionally biased region" description="Basic and acidic residues" evidence="1">
    <location>
        <begin position="161"/>
        <end position="171"/>
    </location>
</feature>
<dbReference type="PANTHER" id="PTHR38221">
    <property type="entry name" value="BNAA04G14260D PROTEIN"/>
    <property type="match status" value="1"/>
</dbReference>